<feature type="transmembrane region" description="Helical" evidence="6">
    <location>
        <begin position="6"/>
        <end position="24"/>
    </location>
</feature>
<organism evidence="7 8">
    <name type="scientific">Paludifilum halophilum</name>
    <dbReference type="NCBI Taxonomy" id="1642702"/>
    <lineage>
        <taxon>Bacteria</taxon>
        <taxon>Bacillati</taxon>
        <taxon>Bacillota</taxon>
        <taxon>Bacilli</taxon>
        <taxon>Bacillales</taxon>
        <taxon>Thermoactinomycetaceae</taxon>
        <taxon>Paludifilum</taxon>
    </lineage>
</organism>
<feature type="transmembrane region" description="Helical" evidence="6">
    <location>
        <begin position="67"/>
        <end position="87"/>
    </location>
</feature>
<evidence type="ECO:0000256" key="3">
    <source>
        <dbReference type="ARBA" id="ARBA00022692"/>
    </source>
</evidence>
<evidence type="ECO:0000256" key="1">
    <source>
        <dbReference type="ARBA" id="ARBA00004651"/>
    </source>
</evidence>
<reference evidence="7 8" key="1">
    <citation type="submission" date="2017-07" db="EMBL/GenBank/DDBJ databases">
        <title>The genome sequence of Paludifilum halophilum highlights mechanisms for microbial adaptation to high salt environemnts.</title>
        <authorList>
            <person name="Belbahri L."/>
        </authorList>
    </citation>
    <scope>NUCLEOTIDE SEQUENCE [LARGE SCALE GENOMIC DNA]</scope>
    <source>
        <strain evidence="7 8">DSM 102817</strain>
    </source>
</reference>
<evidence type="ECO:0000313" key="8">
    <source>
        <dbReference type="Proteomes" id="UP000215459"/>
    </source>
</evidence>
<dbReference type="Proteomes" id="UP000215459">
    <property type="component" value="Unassembled WGS sequence"/>
</dbReference>
<dbReference type="EMBL" id="NOWF01000004">
    <property type="protein sequence ID" value="OYD08140.1"/>
    <property type="molecule type" value="Genomic_DNA"/>
</dbReference>
<keyword evidence="3 6" id="KW-0812">Transmembrane</keyword>
<dbReference type="OrthoDB" id="9784202at2"/>
<dbReference type="AlphaFoldDB" id="A0A235B757"/>
<comment type="subcellular location">
    <subcellularLocation>
        <location evidence="1">Cell membrane</location>
        <topology evidence="1">Multi-pass membrane protein</topology>
    </subcellularLocation>
</comment>
<dbReference type="PANTHER" id="PTHR30086:SF20">
    <property type="entry name" value="ARGININE EXPORTER PROTEIN ARGO-RELATED"/>
    <property type="match status" value="1"/>
</dbReference>
<feature type="transmembrane region" description="Helical" evidence="6">
    <location>
        <begin position="36"/>
        <end position="61"/>
    </location>
</feature>
<keyword evidence="8" id="KW-1185">Reference proteome</keyword>
<feature type="transmembrane region" description="Helical" evidence="6">
    <location>
        <begin position="126"/>
        <end position="148"/>
    </location>
</feature>
<dbReference type="RefSeq" id="WP_094264174.1">
    <property type="nucleotide sequence ID" value="NZ_NOWF01000004.1"/>
</dbReference>
<keyword evidence="5 6" id="KW-0472">Membrane</keyword>
<evidence type="ECO:0000256" key="4">
    <source>
        <dbReference type="ARBA" id="ARBA00022989"/>
    </source>
</evidence>
<dbReference type="Pfam" id="PF01810">
    <property type="entry name" value="LysE"/>
    <property type="match status" value="1"/>
</dbReference>
<dbReference type="PANTHER" id="PTHR30086">
    <property type="entry name" value="ARGININE EXPORTER PROTEIN ARGO"/>
    <property type="match status" value="1"/>
</dbReference>
<keyword evidence="4 6" id="KW-1133">Transmembrane helix</keyword>
<name>A0A235B757_9BACL</name>
<evidence type="ECO:0000256" key="5">
    <source>
        <dbReference type="ARBA" id="ARBA00023136"/>
    </source>
</evidence>
<feature type="transmembrane region" description="Helical" evidence="6">
    <location>
        <begin position="154"/>
        <end position="172"/>
    </location>
</feature>
<evidence type="ECO:0000313" key="7">
    <source>
        <dbReference type="EMBL" id="OYD08140.1"/>
    </source>
</evidence>
<evidence type="ECO:0000256" key="2">
    <source>
        <dbReference type="ARBA" id="ARBA00022475"/>
    </source>
</evidence>
<dbReference type="GO" id="GO:0005886">
    <property type="term" value="C:plasma membrane"/>
    <property type="evidence" value="ECO:0007669"/>
    <property type="project" value="UniProtKB-SubCell"/>
</dbReference>
<keyword evidence="2" id="KW-1003">Cell membrane</keyword>
<sequence length="207" mass="23155">MYLEVFAVGILAGMSPGPDFFVVMKNSLGFGYRVGIATALGIALALIVHITYTILGFTLILQQYPSLFIVIQIAGALYLLWLGWNAIRSAPKKGELNTDVDVEQKEKSSLQGFREGFLCNVLNPKAALFFLSIFSQFITADTAGWVQWIYGSEVIAAVGLWFVLLAIIISYPKFRSFYKKYSYWFDRLLGGILIYFAVRIMISAMKA</sequence>
<protein>
    <submittedName>
        <fullName evidence="7">Lysine transporter LysE</fullName>
    </submittedName>
</protein>
<accession>A0A235B757</accession>
<dbReference type="GO" id="GO:0015171">
    <property type="term" value="F:amino acid transmembrane transporter activity"/>
    <property type="evidence" value="ECO:0007669"/>
    <property type="project" value="TreeGrafter"/>
</dbReference>
<proteinExistence type="predicted"/>
<dbReference type="PIRSF" id="PIRSF006324">
    <property type="entry name" value="LeuE"/>
    <property type="match status" value="1"/>
</dbReference>
<comment type="caution">
    <text evidence="7">The sequence shown here is derived from an EMBL/GenBank/DDBJ whole genome shotgun (WGS) entry which is preliminary data.</text>
</comment>
<feature type="transmembrane region" description="Helical" evidence="6">
    <location>
        <begin position="184"/>
        <end position="202"/>
    </location>
</feature>
<gene>
    <name evidence="7" type="ORF">CHM34_08510</name>
</gene>
<dbReference type="InterPro" id="IPR001123">
    <property type="entry name" value="LeuE-type"/>
</dbReference>
<evidence type="ECO:0000256" key="6">
    <source>
        <dbReference type="SAM" id="Phobius"/>
    </source>
</evidence>